<evidence type="ECO:0000313" key="3">
    <source>
        <dbReference type="Proteomes" id="UP001168552"/>
    </source>
</evidence>
<reference evidence="2" key="1">
    <citation type="submission" date="2023-06" db="EMBL/GenBank/DDBJ databases">
        <title>Cytophagales bacterium Strain LB-30, isolated from soil.</title>
        <authorList>
            <person name="Liu B."/>
        </authorList>
    </citation>
    <scope>NUCLEOTIDE SEQUENCE</scope>
    <source>
        <strain evidence="2">LB-30</strain>
    </source>
</reference>
<evidence type="ECO:0008006" key="4">
    <source>
        <dbReference type="Google" id="ProtNLM"/>
    </source>
</evidence>
<comment type="caution">
    <text evidence="2">The sequence shown here is derived from an EMBL/GenBank/DDBJ whole genome shotgun (WGS) entry which is preliminary data.</text>
</comment>
<proteinExistence type="predicted"/>
<keyword evidence="3" id="KW-1185">Reference proteome</keyword>
<keyword evidence="1" id="KW-0732">Signal</keyword>
<feature type="chain" id="PRO_5047453231" description="Lipoprotein" evidence="1">
    <location>
        <begin position="24"/>
        <end position="97"/>
    </location>
</feature>
<accession>A0ABT8F1G7</accession>
<feature type="signal peptide" evidence="1">
    <location>
        <begin position="1"/>
        <end position="23"/>
    </location>
</feature>
<dbReference type="Proteomes" id="UP001168552">
    <property type="component" value="Unassembled WGS sequence"/>
</dbReference>
<organism evidence="2 3">
    <name type="scientific">Shiella aurantiaca</name>
    <dbReference type="NCBI Taxonomy" id="3058365"/>
    <lineage>
        <taxon>Bacteria</taxon>
        <taxon>Pseudomonadati</taxon>
        <taxon>Bacteroidota</taxon>
        <taxon>Cytophagia</taxon>
        <taxon>Cytophagales</taxon>
        <taxon>Shiellaceae</taxon>
        <taxon>Shiella</taxon>
    </lineage>
</organism>
<sequence length="97" mass="10940">MKKPTFNRLLGLLLGLGMLNACQFQENKLAENPDVFQEAGLKATQLGRKLENAYSIENMTKALENLKGGSNARMANEIEIVPTHRYIRLFPKSDEDM</sequence>
<dbReference type="EMBL" id="JAUHJS010000001">
    <property type="protein sequence ID" value="MDN4164144.1"/>
    <property type="molecule type" value="Genomic_DNA"/>
</dbReference>
<evidence type="ECO:0000256" key="1">
    <source>
        <dbReference type="SAM" id="SignalP"/>
    </source>
</evidence>
<evidence type="ECO:0000313" key="2">
    <source>
        <dbReference type="EMBL" id="MDN4164144.1"/>
    </source>
</evidence>
<gene>
    <name evidence="2" type="ORF">QWY31_01460</name>
</gene>
<dbReference type="RefSeq" id="WP_320002671.1">
    <property type="nucleotide sequence ID" value="NZ_JAUHJS010000001.1"/>
</dbReference>
<name>A0ABT8F1G7_9BACT</name>
<protein>
    <recommendedName>
        <fullName evidence="4">Lipoprotein</fullName>
    </recommendedName>
</protein>